<comment type="caution">
    <text evidence="2">The sequence shown here is derived from an EMBL/GenBank/DDBJ whole genome shotgun (WGS) entry which is preliminary data.</text>
</comment>
<name>A0ABU7BI83_9TELE</name>
<protein>
    <recommendedName>
        <fullName evidence="1">Arb2 domain-containing protein</fullName>
    </recommendedName>
</protein>
<evidence type="ECO:0000313" key="3">
    <source>
        <dbReference type="Proteomes" id="UP001345963"/>
    </source>
</evidence>
<dbReference type="Pfam" id="PF22749">
    <property type="entry name" value="Arb2"/>
    <property type="match status" value="1"/>
</dbReference>
<dbReference type="Proteomes" id="UP001345963">
    <property type="component" value="Unassembled WGS sequence"/>
</dbReference>
<dbReference type="PANTHER" id="PTHR21357">
    <property type="entry name" value="FAM172 FAMILY PROTEIN HOMOLOG CG10038"/>
    <property type="match status" value="1"/>
</dbReference>
<evidence type="ECO:0000313" key="2">
    <source>
        <dbReference type="EMBL" id="MED6249449.1"/>
    </source>
</evidence>
<dbReference type="InterPro" id="IPR048263">
    <property type="entry name" value="Arb2"/>
</dbReference>
<sequence length="108" mass="12021">IITQYVYELLEKKCNMTKAFLPVDATDDEPRSFIYLSPDALTNPDKLLVLIQGSGVVRAGQWARRLIINQDLDSGTQIPFIMKAMEASCMLSFRACVCAHGRAVTPKT</sequence>
<dbReference type="InterPro" id="IPR053858">
    <property type="entry name" value="Arb2_dom"/>
</dbReference>
<feature type="domain" description="Arb2" evidence="1">
    <location>
        <begin position="3"/>
        <end position="89"/>
    </location>
</feature>
<feature type="non-terminal residue" evidence="2">
    <location>
        <position position="1"/>
    </location>
</feature>
<reference evidence="2 3" key="1">
    <citation type="submission" date="2021-07" db="EMBL/GenBank/DDBJ databases">
        <authorList>
            <person name="Palmer J.M."/>
        </authorList>
    </citation>
    <scope>NUCLEOTIDE SEQUENCE [LARGE SCALE GENOMIC DNA]</scope>
    <source>
        <strain evidence="2 3">AT_MEX2019</strain>
        <tissue evidence="2">Muscle</tissue>
    </source>
</reference>
<organism evidence="2 3">
    <name type="scientific">Ataeniobius toweri</name>
    <dbReference type="NCBI Taxonomy" id="208326"/>
    <lineage>
        <taxon>Eukaryota</taxon>
        <taxon>Metazoa</taxon>
        <taxon>Chordata</taxon>
        <taxon>Craniata</taxon>
        <taxon>Vertebrata</taxon>
        <taxon>Euteleostomi</taxon>
        <taxon>Actinopterygii</taxon>
        <taxon>Neopterygii</taxon>
        <taxon>Teleostei</taxon>
        <taxon>Neoteleostei</taxon>
        <taxon>Acanthomorphata</taxon>
        <taxon>Ovalentaria</taxon>
        <taxon>Atherinomorphae</taxon>
        <taxon>Cyprinodontiformes</taxon>
        <taxon>Goodeidae</taxon>
        <taxon>Ataeniobius</taxon>
    </lineage>
</organism>
<dbReference type="EMBL" id="JAHUTI010052150">
    <property type="protein sequence ID" value="MED6249449.1"/>
    <property type="molecule type" value="Genomic_DNA"/>
</dbReference>
<dbReference type="PANTHER" id="PTHR21357:SF6">
    <property type="entry name" value="COTRANSCRIPTIONAL REGULATOR FAM172A HOMOLOG"/>
    <property type="match status" value="1"/>
</dbReference>
<proteinExistence type="predicted"/>
<keyword evidence="3" id="KW-1185">Reference proteome</keyword>
<accession>A0ABU7BI83</accession>
<evidence type="ECO:0000259" key="1">
    <source>
        <dbReference type="Pfam" id="PF22749"/>
    </source>
</evidence>
<gene>
    <name evidence="2" type="ORF">ATANTOWER_014256</name>
</gene>